<evidence type="ECO:0000259" key="11">
    <source>
        <dbReference type="Pfam" id="PF13290"/>
    </source>
</evidence>
<evidence type="ECO:0000256" key="8">
    <source>
        <dbReference type="SAM" id="SignalP"/>
    </source>
</evidence>
<dbReference type="SUPFAM" id="SSF55545">
    <property type="entry name" value="beta-N-acetylhexosaminidase-like domain"/>
    <property type="match status" value="1"/>
</dbReference>
<feature type="chain" id="PRO_5047046114" description="beta-N-acetylhexosaminidase" evidence="8">
    <location>
        <begin position="27"/>
        <end position="789"/>
    </location>
</feature>
<dbReference type="PANTHER" id="PTHR22600">
    <property type="entry name" value="BETA-HEXOSAMINIDASE"/>
    <property type="match status" value="1"/>
</dbReference>
<dbReference type="Pfam" id="PF13290">
    <property type="entry name" value="CHB_HEX_C_1"/>
    <property type="match status" value="1"/>
</dbReference>
<dbReference type="CDD" id="cd06563">
    <property type="entry name" value="GH20_chitobiase-like"/>
    <property type="match status" value="1"/>
</dbReference>
<evidence type="ECO:0000259" key="10">
    <source>
        <dbReference type="Pfam" id="PF02838"/>
    </source>
</evidence>
<evidence type="ECO:0000313" key="13">
    <source>
        <dbReference type="Proteomes" id="UP001501083"/>
    </source>
</evidence>
<keyword evidence="8" id="KW-0732">Signal</keyword>
<organism evidence="12 13">
    <name type="scientific">Lysobacter panacisoli</name>
    <dbReference type="NCBI Taxonomy" id="1255263"/>
    <lineage>
        <taxon>Bacteria</taxon>
        <taxon>Pseudomonadati</taxon>
        <taxon>Pseudomonadota</taxon>
        <taxon>Gammaproteobacteria</taxon>
        <taxon>Lysobacterales</taxon>
        <taxon>Lysobacteraceae</taxon>
        <taxon>Lysobacter</taxon>
    </lineage>
</organism>
<dbReference type="InterPro" id="IPR025705">
    <property type="entry name" value="Beta_hexosaminidase_sua/sub"/>
</dbReference>
<dbReference type="PROSITE" id="PS51257">
    <property type="entry name" value="PROKAR_LIPOPROTEIN"/>
    <property type="match status" value="1"/>
</dbReference>
<dbReference type="InterPro" id="IPR059177">
    <property type="entry name" value="GH29D-like_dom"/>
</dbReference>
<evidence type="ECO:0000256" key="3">
    <source>
        <dbReference type="ARBA" id="ARBA00012663"/>
    </source>
</evidence>
<dbReference type="InterPro" id="IPR017853">
    <property type="entry name" value="GH"/>
</dbReference>
<dbReference type="Pfam" id="PF00728">
    <property type="entry name" value="Glyco_hydro_20"/>
    <property type="match status" value="1"/>
</dbReference>
<feature type="signal peptide" evidence="8">
    <location>
        <begin position="1"/>
        <end position="26"/>
    </location>
</feature>
<feature type="domain" description="Beta-hexosaminidase bacterial type N-terminal" evidence="10">
    <location>
        <begin position="49"/>
        <end position="177"/>
    </location>
</feature>
<dbReference type="Gene3D" id="3.30.379.10">
    <property type="entry name" value="Chitobiase/beta-hexosaminidase domain 2-like"/>
    <property type="match status" value="1"/>
</dbReference>
<dbReference type="InterPro" id="IPR029018">
    <property type="entry name" value="Hex-like_dom2"/>
</dbReference>
<feature type="domain" description="Glycoside hydrolase family 20 catalytic" evidence="9">
    <location>
        <begin position="180"/>
        <end position="522"/>
    </location>
</feature>
<accession>A0ABP9KW70</accession>
<comment type="caution">
    <text evidence="12">The sequence shown here is derived from an EMBL/GenBank/DDBJ whole genome shotgun (WGS) entry which is preliminary data.</text>
</comment>
<proteinExistence type="inferred from homology"/>
<feature type="domain" description="GH29D-like beta-sandwich" evidence="11">
    <location>
        <begin position="567"/>
        <end position="616"/>
    </location>
</feature>
<evidence type="ECO:0000256" key="5">
    <source>
        <dbReference type="ARBA" id="ARBA00023295"/>
    </source>
</evidence>
<dbReference type="EMBL" id="BAABKY010000001">
    <property type="protein sequence ID" value="GAA5067035.1"/>
    <property type="molecule type" value="Genomic_DNA"/>
</dbReference>
<dbReference type="SUPFAM" id="SSF51445">
    <property type="entry name" value="(Trans)glycosidases"/>
    <property type="match status" value="1"/>
</dbReference>
<evidence type="ECO:0000256" key="6">
    <source>
        <dbReference type="ARBA" id="ARBA00030512"/>
    </source>
</evidence>
<dbReference type="InterPro" id="IPR015882">
    <property type="entry name" value="HEX_bac_N"/>
</dbReference>
<evidence type="ECO:0000256" key="7">
    <source>
        <dbReference type="ARBA" id="ARBA00033000"/>
    </source>
</evidence>
<gene>
    <name evidence="12" type="ORF">GCM10025759_01080</name>
</gene>
<dbReference type="InterPro" id="IPR015883">
    <property type="entry name" value="Glyco_hydro_20_cat"/>
</dbReference>
<evidence type="ECO:0000256" key="2">
    <source>
        <dbReference type="ARBA" id="ARBA00006285"/>
    </source>
</evidence>
<protein>
    <recommendedName>
        <fullName evidence="3">beta-N-acetylhexosaminidase</fullName>
        <ecNumber evidence="3">3.2.1.52</ecNumber>
    </recommendedName>
    <alternativeName>
        <fullName evidence="6">Beta-N-acetylhexosaminidase</fullName>
    </alternativeName>
    <alternativeName>
        <fullName evidence="7">N-acetyl-beta-glucosaminidase</fullName>
    </alternativeName>
</protein>
<dbReference type="PRINTS" id="PR00738">
    <property type="entry name" value="GLHYDRLASE20"/>
</dbReference>
<evidence type="ECO:0000313" key="12">
    <source>
        <dbReference type="EMBL" id="GAA5067035.1"/>
    </source>
</evidence>
<dbReference type="RefSeq" id="WP_158983458.1">
    <property type="nucleotide sequence ID" value="NZ_BAABKY010000001.1"/>
</dbReference>
<dbReference type="Gene3D" id="2.60.120.260">
    <property type="entry name" value="Galactose-binding domain-like"/>
    <property type="match status" value="1"/>
</dbReference>
<sequence>MRLQSALSVVAGVTLALGLGACQRDAAPSATPAKETSPATAPAVAAATTQVIPRPAQVETREGQLRLGPQARIAVVGDNAEATRIANDFAARVNTSRGFAPQVGGAVDGAAVVFAIDPAIAPAGDEAYVLDITPQGAKISARAPAGLFYGAVTLWQLATADGGKGDVAIAAQRIEDAPRFAWRGLMLDVARHFRTPDEVKALIDQMALHKLNTFHWHLTDDQGWRIQIRQYPKLTEVGGCRIPAGAAGRDAKGKPKPYCGFYTQDEIRDVVKYAAERYVTVVPEIDLPGHAQAAIASYPKLGVTGKTPPVSPDWGVHTWLFNVDDGTFTFLENVLDEVMELFPGRYIHLGGDEAAKDQWEQSTAVQAKKRELGLKDEMQLQGWFMGRLEKYIESKGRRMIGWDEILEGNPPEDATVMSWRGTDGAIEAARAGHDVVLAPAPNLYLDHLQSDAPDENPGRLDVMSLKSVYEFKVVPVQLSAEQARHVLGAQANLWTEHQRTLERMQRAMFPRAAALAEVTWTPEARLDWNDFLQRMAPDMARYRTAGFNASDSAFAVRFTPQAGEGGKATLAMSNQTGFGTLRYTTDGSDPTAVSPEYTHPLDLPLPSTVVANAFADTRALAAPRRFTLDARSLLARGGPALRSCKKGLLLRMEDDAPADGKEGERTLLMSDVFDPCWLYDDAPLDGIATLQVRVGQLPHNFQLWKDARLVVTREAKVPGGALEVRVDGCEGEPAITLPLAPARKSQGLTVLEAPMPTLAGRHDLCFTFASGEHDPMWVIDEVALLPKGP</sequence>
<evidence type="ECO:0000256" key="1">
    <source>
        <dbReference type="ARBA" id="ARBA00001231"/>
    </source>
</evidence>
<dbReference type="PANTHER" id="PTHR22600:SF57">
    <property type="entry name" value="BETA-N-ACETYLHEXOSAMINIDASE"/>
    <property type="match status" value="1"/>
</dbReference>
<dbReference type="Pfam" id="PF02838">
    <property type="entry name" value="Glyco_hydro_20b"/>
    <property type="match status" value="1"/>
</dbReference>
<evidence type="ECO:0000259" key="9">
    <source>
        <dbReference type="Pfam" id="PF00728"/>
    </source>
</evidence>
<keyword evidence="13" id="KW-1185">Reference proteome</keyword>
<comment type="catalytic activity">
    <reaction evidence="1">
        <text>Hydrolysis of terminal non-reducing N-acetyl-D-hexosamine residues in N-acetyl-beta-D-hexosaminides.</text>
        <dbReference type="EC" id="3.2.1.52"/>
    </reaction>
</comment>
<keyword evidence="4" id="KW-0378">Hydrolase</keyword>
<reference evidence="13" key="1">
    <citation type="journal article" date="2019" name="Int. J. Syst. Evol. Microbiol.">
        <title>The Global Catalogue of Microorganisms (GCM) 10K type strain sequencing project: providing services to taxonomists for standard genome sequencing and annotation.</title>
        <authorList>
            <consortium name="The Broad Institute Genomics Platform"/>
            <consortium name="The Broad Institute Genome Sequencing Center for Infectious Disease"/>
            <person name="Wu L."/>
            <person name="Ma J."/>
        </authorList>
    </citation>
    <scope>NUCLEOTIDE SEQUENCE [LARGE SCALE GENOMIC DNA]</scope>
    <source>
        <strain evidence="13">JCM 19212</strain>
    </source>
</reference>
<comment type="similarity">
    <text evidence="2">Belongs to the glycosyl hydrolase 20 family.</text>
</comment>
<name>A0ABP9KW70_9GAMM</name>
<keyword evidence="5" id="KW-0326">Glycosidase</keyword>
<dbReference type="EC" id="3.2.1.52" evidence="3"/>
<dbReference type="Proteomes" id="UP001501083">
    <property type="component" value="Unassembled WGS sequence"/>
</dbReference>
<evidence type="ECO:0000256" key="4">
    <source>
        <dbReference type="ARBA" id="ARBA00022801"/>
    </source>
</evidence>
<dbReference type="Gene3D" id="3.20.20.80">
    <property type="entry name" value="Glycosidases"/>
    <property type="match status" value="1"/>
</dbReference>